<dbReference type="InterPro" id="IPR005235">
    <property type="entry name" value="YmdB-like"/>
</dbReference>
<reference evidence="5 6" key="1">
    <citation type="submission" date="2018-09" db="EMBL/GenBank/DDBJ databases">
        <title>Discovery and Ecogenomic Context for Candidatus Cryosericales, a Global Caldiserica Order Active in Thawing Permafrost.</title>
        <authorList>
            <person name="Martinez M.A."/>
            <person name="Woodcroft B.J."/>
            <person name="Ignacio Espinoza J.C."/>
            <person name="Zayed A."/>
            <person name="Singleton C.M."/>
            <person name="Boyd J."/>
            <person name="Li Y.-F."/>
            <person name="Purvine S."/>
            <person name="Maughan H."/>
            <person name="Hodgkins S.B."/>
            <person name="Anderson D."/>
            <person name="Sederholm M."/>
            <person name="Temperton B."/>
            <person name="Saleska S.R."/>
            <person name="Tyson G.W."/>
            <person name="Rich V.I."/>
        </authorList>
    </citation>
    <scope>NUCLEOTIDE SEQUENCE [LARGE SCALE GENOMIC DNA]</scope>
    <source>
        <strain evidence="4 6">SMC5</strain>
        <strain evidence="3 5">SMC6</strain>
    </source>
</reference>
<dbReference type="InterPro" id="IPR029052">
    <property type="entry name" value="Metallo-depent_PP-like"/>
</dbReference>
<feature type="active site" description="Proton donor" evidence="1">
    <location>
        <position position="99"/>
    </location>
</feature>
<keyword evidence="5" id="KW-1185">Reference proteome</keyword>
<protein>
    <submittedName>
        <fullName evidence="3">YmdB family metallophosphoesterase</fullName>
    </submittedName>
</protein>
<dbReference type="EMBL" id="QXIT01000047">
    <property type="protein sequence ID" value="RIE09550.1"/>
    <property type="molecule type" value="Genomic_DNA"/>
</dbReference>
<feature type="binding site" evidence="2">
    <location>
        <position position="209"/>
    </location>
    <ligand>
        <name>Fe cation</name>
        <dbReference type="ChEBI" id="CHEBI:24875"/>
        <label>1</label>
    </ligand>
</feature>
<dbReference type="OrthoDB" id="9801109at2"/>
<comment type="caution">
    <text evidence="3">The sequence shown here is derived from an EMBL/GenBank/DDBJ whole genome shotgun (WGS) entry which is preliminary data.</text>
</comment>
<feature type="binding site" evidence="2">
    <location>
        <position position="98"/>
    </location>
    <ligand>
        <name>Fe cation</name>
        <dbReference type="ChEBI" id="CHEBI:24875"/>
        <label>2</label>
    </ligand>
</feature>
<feature type="binding site" evidence="2">
    <location>
        <position position="70"/>
    </location>
    <ligand>
        <name>Fe cation</name>
        <dbReference type="ChEBI" id="CHEBI:24875"/>
        <label>2</label>
    </ligand>
</feature>
<dbReference type="Gene3D" id="3.60.21.10">
    <property type="match status" value="1"/>
</dbReference>
<feature type="binding site" evidence="2">
    <location>
        <position position="39"/>
    </location>
    <ligand>
        <name>Fe cation</name>
        <dbReference type="ChEBI" id="CHEBI:24875"/>
        <label>1</label>
    </ligand>
</feature>
<feature type="binding site" evidence="2">
    <location>
        <position position="207"/>
    </location>
    <ligand>
        <name>Fe cation</name>
        <dbReference type="ChEBI" id="CHEBI:24875"/>
        <label>2</label>
    </ligand>
</feature>
<sequence length="290" mass="31270">MTVVRSASTALYALALEGQRFCCPRLQQGLVVRLLFIGDVFGRPGRTIVQRLLPQLKAELRPTVVVANAENATHGTGMTRSAFEELSTAGVDIFTGGNHTLGKPEILDLMQEHPSVLCPGNVSPAIRRHGFVIWQTPDGPIAVVNVMGQYCMNGVDNPFRYMEEILCEPEIGAVRVKIVDFHAEATAEKAVMLRLLDGRMSAVLGTHTHVPTADARVTAAGTAFITDVGMTGVRSSIIGLDPEVMMRRFETGIMYAPRVAEGDATLMAVVVDIDASTGSSTSITLLQRDH</sequence>
<feature type="binding site" evidence="2">
    <location>
        <position position="182"/>
    </location>
    <ligand>
        <name>Fe cation</name>
        <dbReference type="ChEBI" id="CHEBI:24875"/>
        <label>2</label>
    </ligand>
</feature>
<dbReference type="PANTHER" id="PTHR36303:SF1">
    <property type="entry name" value="2',3'-CYCLIC-NUCLEOTIDE 2'-PHOSPHODIESTERASE"/>
    <property type="match status" value="1"/>
</dbReference>
<feature type="binding site" evidence="2">
    <location>
        <position position="71"/>
    </location>
    <ligand>
        <name>Fe cation</name>
        <dbReference type="ChEBI" id="CHEBI:24875"/>
        <label>1</label>
    </ligand>
</feature>
<dbReference type="Proteomes" id="UP000266489">
    <property type="component" value="Unassembled WGS sequence"/>
</dbReference>
<evidence type="ECO:0000256" key="2">
    <source>
        <dbReference type="PIRSR" id="PIRSR004789-51"/>
    </source>
</evidence>
<feature type="binding site" evidence="2">
    <location>
        <position position="70"/>
    </location>
    <ligand>
        <name>Fe cation</name>
        <dbReference type="ChEBI" id="CHEBI:24875"/>
        <label>1</label>
    </ligand>
</feature>
<dbReference type="GO" id="GO:0004113">
    <property type="term" value="F:2',3'-cyclic-nucleotide 3'-phosphodiesterase activity"/>
    <property type="evidence" value="ECO:0007669"/>
    <property type="project" value="TreeGrafter"/>
</dbReference>
<keyword evidence="2" id="KW-0479">Metal-binding</keyword>
<name>A0A398D4Z3_9BACT</name>
<dbReference type="PANTHER" id="PTHR36303">
    <property type="entry name" value="2',3'-CYCLIC-NUCLEOTIDE 2'-PHOSPHODIESTERASE"/>
    <property type="match status" value="1"/>
</dbReference>
<evidence type="ECO:0000313" key="3">
    <source>
        <dbReference type="EMBL" id="RIE09550.1"/>
    </source>
</evidence>
<organism evidence="3 5">
    <name type="scientific">Candidatus Cryosericum odellii</name>
    <dbReference type="NCBI Taxonomy" id="2290917"/>
    <lineage>
        <taxon>Bacteria</taxon>
        <taxon>Pseudomonadati</taxon>
        <taxon>Caldisericota/Cryosericota group</taxon>
        <taxon>Candidatus Cryosericota</taxon>
        <taxon>Candidatus Cryosericia</taxon>
        <taxon>Candidatus Cryosericales</taxon>
        <taxon>Candidatus Cryosericaceae</taxon>
        <taxon>Candidatus Cryosericum</taxon>
    </lineage>
</organism>
<evidence type="ECO:0000313" key="6">
    <source>
        <dbReference type="Proteomes" id="UP000266489"/>
    </source>
</evidence>
<evidence type="ECO:0000313" key="4">
    <source>
        <dbReference type="EMBL" id="RIE11345.1"/>
    </source>
</evidence>
<evidence type="ECO:0000313" key="5">
    <source>
        <dbReference type="Proteomes" id="UP000266260"/>
    </source>
</evidence>
<dbReference type="Pfam" id="PF13277">
    <property type="entry name" value="YmdB"/>
    <property type="match status" value="1"/>
</dbReference>
<dbReference type="SUPFAM" id="SSF56300">
    <property type="entry name" value="Metallo-dependent phosphatases"/>
    <property type="match status" value="1"/>
</dbReference>
<dbReference type="GO" id="GO:0046872">
    <property type="term" value="F:metal ion binding"/>
    <property type="evidence" value="ECO:0007669"/>
    <property type="project" value="UniProtKB-KW"/>
</dbReference>
<accession>A0A398D8G8</accession>
<evidence type="ECO:0000256" key="1">
    <source>
        <dbReference type="PIRSR" id="PIRSR004789-50"/>
    </source>
</evidence>
<proteinExistence type="predicted"/>
<dbReference type="AlphaFoldDB" id="A0A398D4Z3"/>
<dbReference type="PIRSF" id="PIRSF004789">
    <property type="entry name" value="DR1281"/>
    <property type="match status" value="1"/>
</dbReference>
<gene>
    <name evidence="4" type="ORF">SMC5_04710</name>
    <name evidence="3" type="ORF">SMC6_02655</name>
</gene>
<dbReference type="Proteomes" id="UP000266260">
    <property type="component" value="Unassembled WGS sequence"/>
</dbReference>
<dbReference type="EMBL" id="QXIU01000114">
    <property type="protein sequence ID" value="RIE11345.1"/>
    <property type="molecule type" value="Genomic_DNA"/>
</dbReference>
<accession>A0A398D4Z3</accession>